<accession>A0A9D4CGU9</accession>
<evidence type="ECO:0000313" key="1">
    <source>
        <dbReference type="EMBL" id="KAH3724995.1"/>
    </source>
</evidence>
<sequence>MGGNELACQTCSDYPSVQSLVKGSTFIADFDQLRCETQKHVQVKVTKDLLSSL</sequence>
<proteinExistence type="predicted"/>
<keyword evidence="2" id="KW-1185">Reference proteome</keyword>
<dbReference type="EMBL" id="JAIWYP010000012">
    <property type="protein sequence ID" value="KAH3724995.1"/>
    <property type="molecule type" value="Genomic_DNA"/>
</dbReference>
<dbReference type="Proteomes" id="UP000828390">
    <property type="component" value="Unassembled WGS sequence"/>
</dbReference>
<organism evidence="1 2">
    <name type="scientific">Dreissena polymorpha</name>
    <name type="common">Zebra mussel</name>
    <name type="synonym">Mytilus polymorpha</name>
    <dbReference type="NCBI Taxonomy" id="45954"/>
    <lineage>
        <taxon>Eukaryota</taxon>
        <taxon>Metazoa</taxon>
        <taxon>Spiralia</taxon>
        <taxon>Lophotrochozoa</taxon>
        <taxon>Mollusca</taxon>
        <taxon>Bivalvia</taxon>
        <taxon>Autobranchia</taxon>
        <taxon>Heteroconchia</taxon>
        <taxon>Euheterodonta</taxon>
        <taxon>Imparidentia</taxon>
        <taxon>Neoheterodontei</taxon>
        <taxon>Myida</taxon>
        <taxon>Dreissenoidea</taxon>
        <taxon>Dreissenidae</taxon>
        <taxon>Dreissena</taxon>
    </lineage>
</organism>
<protein>
    <submittedName>
        <fullName evidence="1">Uncharacterized protein</fullName>
    </submittedName>
</protein>
<reference evidence="1" key="2">
    <citation type="submission" date="2020-11" db="EMBL/GenBank/DDBJ databases">
        <authorList>
            <person name="McCartney M.A."/>
            <person name="Auch B."/>
            <person name="Kono T."/>
            <person name="Mallez S."/>
            <person name="Becker A."/>
            <person name="Gohl D.M."/>
            <person name="Silverstein K.A.T."/>
            <person name="Koren S."/>
            <person name="Bechman K.B."/>
            <person name="Herman A."/>
            <person name="Abrahante J.E."/>
            <person name="Garbe J."/>
        </authorList>
    </citation>
    <scope>NUCLEOTIDE SEQUENCE</scope>
    <source>
        <strain evidence="1">Duluth1</strain>
        <tissue evidence="1">Whole animal</tissue>
    </source>
</reference>
<dbReference type="AlphaFoldDB" id="A0A9D4CGU9"/>
<comment type="caution">
    <text evidence="1">The sequence shown here is derived from an EMBL/GenBank/DDBJ whole genome shotgun (WGS) entry which is preliminary data.</text>
</comment>
<name>A0A9D4CGU9_DREPO</name>
<evidence type="ECO:0000313" key="2">
    <source>
        <dbReference type="Proteomes" id="UP000828390"/>
    </source>
</evidence>
<reference evidence="1" key="1">
    <citation type="journal article" date="2019" name="bioRxiv">
        <title>The Genome of the Zebra Mussel, Dreissena polymorpha: A Resource for Invasive Species Research.</title>
        <authorList>
            <person name="McCartney M.A."/>
            <person name="Auch B."/>
            <person name="Kono T."/>
            <person name="Mallez S."/>
            <person name="Zhang Y."/>
            <person name="Obille A."/>
            <person name="Becker A."/>
            <person name="Abrahante J.E."/>
            <person name="Garbe J."/>
            <person name="Badalamenti J.P."/>
            <person name="Herman A."/>
            <person name="Mangelson H."/>
            <person name="Liachko I."/>
            <person name="Sullivan S."/>
            <person name="Sone E.D."/>
            <person name="Koren S."/>
            <person name="Silverstein K.A.T."/>
            <person name="Beckman K.B."/>
            <person name="Gohl D.M."/>
        </authorList>
    </citation>
    <scope>NUCLEOTIDE SEQUENCE</scope>
    <source>
        <strain evidence="1">Duluth1</strain>
        <tissue evidence="1">Whole animal</tissue>
    </source>
</reference>
<gene>
    <name evidence="1" type="ORF">DPMN_050823</name>
</gene>